<comment type="catalytic activity">
    <reaction evidence="7">
        <text>dTDP-beta-L-rhamnose + L-arginyl-[protein] = N(omega)-(alpha-L-rhamnosyl)-L-arginyl-[protein] + dTDP + H(+)</text>
        <dbReference type="Rhea" id="RHEA:66692"/>
        <dbReference type="Rhea" id="RHEA-COMP:10532"/>
        <dbReference type="Rhea" id="RHEA-COMP:17096"/>
        <dbReference type="ChEBI" id="CHEBI:15378"/>
        <dbReference type="ChEBI" id="CHEBI:29965"/>
        <dbReference type="ChEBI" id="CHEBI:57510"/>
        <dbReference type="ChEBI" id="CHEBI:58369"/>
        <dbReference type="ChEBI" id="CHEBI:167445"/>
    </reaction>
    <physiologicalReaction direction="left-to-right" evidence="7">
        <dbReference type="Rhea" id="RHEA:66693"/>
    </physiologicalReaction>
</comment>
<dbReference type="Proteomes" id="UP000261931">
    <property type="component" value="Unassembled WGS sequence"/>
</dbReference>
<evidence type="ECO:0000256" key="7">
    <source>
        <dbReference type="ARBA" id="ARBA00048472"/>
    </source>
</evidence>
<comment type="caution">
    <text evidence="8">The sequence shown here is derived from an EMBL/GenBank/DDBJ whole genome shotgun (WGS) entry which is preliminary data.</text>
</comment>
<reference evidence="8 9" key="1">
    <citation type="submission" date="2018-08" db="EMBL/GenBank/DDBJ databases">
        <title>Hydrogenophaga sp. LA-38 isolated from sludge.</title>
        <authorList>
            <person name="Im W.-T."/>
        </authorList>
    </citation>
    <scope>NUCLEOTIDE SEQUENCE [LARGE SCALE GENOMIC DNA]</scope>
    <source>
        <strain evidence="8 9">LA-38</strain>
    </source>
</reference>
<accession>A0A372ENP4</accession>
<keyword evidence="8" id="KW-0648">Protein biosynthesis</keyword>
<organism evidence="8 9">
    <name type="scientific">Hydrogenophaga borbori</name>
    <dbReference type="NCBI Taxonomy" id="2294117"/>
    <lineage>
        <taxon>Bacteria</taxon>
        <taxon>Pseudomonadati</taxon>
        <taxon>Pseudomonadota</taxon>
        <taxon>Betaproteobacteria</taxon>
        <taxon>Burkholderiales</taxon>
        <taxon>Comamonadaceae</taxon>
        <taxon>Hydrogenophaga</taxon>
    </lineage>
</organism>
<evidence type="ECO:0000256" key="5">
    <source>
        <dbReference type="ARBA" id="ARBA00024416"/>
    </source>
</evidence>
<dbReference type="EMBL" id="QVLS01000002">
    <property type="protein sequence ID" value="RFP81303.1"/>
    <property type="molecule type" value="Genomic_DNA"/>
</dbReference>
<comment type="function">
    <text evidence="3">Protein-arginine rhamnosyltransferase that catalyzes the transfer of a single rhamnose to elongation factor P (EF-P) on 'Lys-32', a modification required for EF-P-dependent rescue of polyproline stalled ribosomes.</text>
</comment>
<comment type="similarity">
    <text evidence="4">Belongs to the glycosyltransferase 104 family.</text>
</comment>
<dbReference type="RefSeq" id="WP_116958014.1">
    <property type="nucleotide sequence ID" value="NZ_QVLS01000002.1"/>
</dbReference>
<evidence type="ECO:0000313" key="8">
    <source>
        <dbReference type="EMBL" id="RFP81303.1"/>
    </source>
</evidence>
<dbReference type="AlphaFoldDB" id="A0A372ENP4"/>
<keyword evidence="2 8" id="KW-0808">Transferase</keyword>
<evidence type="ECO:0000256" key="3">
    <source>
        <dbReference type="ARBA" id="ARBA00024303"/>
    </source>
</evidence>
<evidence type="ECO:0000256" key="2">
    <source>
        <dbReference type="ARBA" id="ARBA00022679"/>
    </source>
</evidence>
<evidence type="ECO:0000256" key="6">
    <source>
        <dbReference type="ARBA" id="ARBA00030025"/>
    </source>
</evidence>
<sequence length="345" mass="38047">MSTPRTWDIFCRVIDNHGDAGVCWRLAAQLGARGQAVRLWIDDPAPLAWMAPEGASGVSVRPWREPFDAQGLVPGEVWIEAFGCELPESFVAARTGEPVWINLEYLSAEAWVERCHGLPSPVMSGPGRGLTKRFFYPGFTARTGGLLREDDLASRQAAFDRGAWLTAQGLPAQGRRIALFCYEPPSLPAMMAQAEAHWLVTRGRAAAAAMDLPLAPGATRHALPWLSQRGFDELLWSADLNLVRGEDSLVRALWAGQPFVWQIYPQHDGAHHAKLQAFLDWLDAPASLRAFHHHWNGLPGAPAEAAWPGWAEVDGWREVVQAARQRLLAQPDLATQLAEAVGRKR</sequence>
<dbReference type="Pfam" id="PF10093">
    <property type="entry name" value="EarP"/>
    <property type="match status" value="1"/>
</dbReference>
<evidence type="ECO:0000256" key="1">
    <source>
        <dbReference type="ARBA" id="ARBA00022676"/>
    </source>
</evidence>
<name>A0A372ENP4_9BURK</name>
<dbReference type="InterPro" id="IPR016633">
    <property type="entry name" value="EarP"/>
</dbReference>
<proteinExistence type="inferred from homology"/>
<keyword evidence="9" id="KW-1185">Reference proteome</keyword>
<gene>
    <name evidence="8" type="primary">earP</name>
    <name evidence="8" type="ORF">DY262_05090</name>
</gene>
<keyword evidence="1" id="KW-0328">Glycosyltransferase</keyword>
<keyword evidence="8" id="KW-0251">Elongation factor</keyword>
<protein>
    <recommendedName>
        <fullName evidence="5">Protein-arginine rhamnosyltransferase</fullName>
    </recommendedName>
    <alternativeName>
        <fullName evidence="6">EF-P arginine rhamnosyltransferase</fullName>
    </alternativeName>
</protein>
<evidence type="ECO:0000256" key="4">
    <source>
        <dbReference type="ARBA" id="ARBA00024346"/>
    </source>
</evidence>
<evidence type="ECO:0000313" key="9">
    <source>
        <dbReference type="Proteomes" id="UP000261931"/>
    </source>
</evidence>
<dbReference type="GO" id="GO:0003746">
    <property type="term" value="F:translation elongation factor activity"/>
    <property type="evidence" value="ECO:0007669"/>
    <property type="project" value="UniProtKB-KW"/>
</dbReference>
<dbReference type="NCBIfam" id="TIGR03837">
    <property type="entry name" value="efp_Arg_rhamno"/>
    <property type="match status" value="1"/>
</dbReference>
<dbReference type="GO" id="GO:0106361">
    <property type="term" value="F:protein-arginine rhamnosyltransferase activity"/>
    <property type="evidence" value="ECO:0007669"/>
    <property type="project" value="InterPro"/>
</dbReference>